<evidence type="ECO:0000259" key="7">
    <source>
        <dbReference type="PROSITE" id="PS51154"/>
    </source>
</evidence>
<dbReference type="PANTHER" id="PTHR12521:SF0">
    <property type="entry name" value="ADP-RIBOSE GLYCOHYDROLASE OARD1"/>
    <property type="match status" value="1"/>
</dbReference>
<dbReference type="PANTHER" id="PTHR12521">
    <property type="entry name" value="PROTEIN C6ORF130"/>
    <property type="match status" value="1"/>
</dbReference>
<dbReference type="InterPro" id="IPR002589">
    <property type="entry name" value="Macro_dom"/>
</dbReference>
<gene>
    <name evidence="8" type="ORF">QBC47DRAFT_368982</name>
</gene>
<name>A0AAJ0BQ29_9PEZI</name>
<protein>
    <recommendedName>
        <fullName evidence="4">ADP-ribose 1''-phosphate phosphatase</fullName>
        <ecNumber evidence="3">3.1.3.84</ecNumber>
    </recommendedName>
</protein>
<evidence type="ECO:0000256" key="5">
    <source>
        <dbReference type="ARBA" id="ARBA00022912"/>
    </source>
</evidence>
<dbReference type="Pfam" id="PF01661">
    <property type="entry name" value="Macro"/>
    <property type="match status" value="1"/>
</dbReference>
<evidence type="ECO:0000256" key="3">
    <source>
        <dbReference type="ARBA" id="ARBA00012983"/>
    </source>
</evidence>
<dbReference type="PROSITE" id="PS51154">
    <property type="entry name" value="MACRO"/>
    <property type="match status" value="1"/>
</dbReference>
<evidence type="ECO:0000313" key="9">
    <source>
        <dbReference type="Proteomes" id="UP001239445"/>
    </source>
</evidence>
<accession>A0AAJ0BQ29</accession>
<organism evidence="8 9">
    <name type="scientific">Echria macrotheca</name>
    <dbReference type="NCBI Taxonomy" id="438768"/>
    <lineage>
        <taxon>Eukaryota</taxon>
        <taxon>Fungi</taxon>
        <taxon>Dikarya</taxon>
        <taxon>Ascomycota</taxon>
        <taxon>Pezizomycotina</taxon>
        <taxon>Sordariomycetes</taxon>
        <taxon>Sordariomycetidae</taxon>
        <taxon>Sordariales</taxon>
        <taxon>Schizotheciaceae</taxon>
        <taxon>Echria</taxon>
    </lineage>
</organism>
<sequence length="183" mass="20282">MNDNNTEPMMAERTANVIVTEQVGDLFDAPPNSVLIHACNTVGSWGAGIARGFKQRYPDAFRVYNSHCKRSHPHHLVGTALLIAPRDDAEKQHYVGCVFTSEQFGRNKDSPDMILKATESAMRDLLTHIAQEKGIGEIRMCRINAGLFAVPWEDTKKVIEGLQLDEKELPKGKPVEIVVCSPA</sequence>
<comment type="caution">
    <text evidence="8">The sequence shown here is derived from an EMBL/GenBank/DDBJ whole genome shotgun (WGS) entry which is preliminary data.</text>
</comment>
<evidence type="ECO:0000256" key="6">
    <source>
        <dbReference type="ARBA" id="ARBA00034427"/>
    </source>
</evidence>
<dbReference type="SUPFAM" id="SSF52949">
    <property type="entry name" value="Macro domain-like"/>
    <property type="match status" value="1"/>
</dbReference>
<evidence type="ECO:0000256" key="2">
    <source>
        <dbReference type="ARBA" id="ARBA00006575"/>
    </source>
</evidence>
<comment type="catalytic activity">
    <reaction evidence="6">
        <text>ADP-alpha-D-ribose 1''-phosphate + H2O = ADP-D-ribose + phosphate</text>
        <dbReference type="Rhea" id="RHEA:25029"/>
        <dbReference type="ChEBI" id="CHEBI:15377"/>
        <dbReference type="ChEBI" id="CHEBI:43474"/>
        <dbReference type="ChEBI" id="CHEBI:57967"/>
        <dbReference type="ChEBI" id="CHEBI:58753"/>
        <dbReference type="EC" id="3.1.3.84"/>
    </reaction>
</comment>
<evidence type="ECO:0000256" key="4">
    <source>
        <dbReference type="ARBA" id="ARBA00019744"/>
    </source>
</evidence>
<dbReference type="AlphaFoldDB" id="A0AAJ0BQ29"/>
<evidence type="ECO:0000256" key="1">
    <source>
        <dbReference type="ARBA" id="ARBA00002432"/>
    </source>
</evidence>
<evidence type="ECO:0000313" key="8">
    <source>
        <dbReference type="EMBL" id="KAK1761059.1"/>
    </source>
</evidence>
<comment type="similarity">
    <text evidence="2">Belongs to the POA1 family.</text>
</comment>
<dbReference type="CDD" id="cd02901">
    <property type="entry name" value="Macro_Poa1p-like"/>
    <property type="match status" value="1"/>
</dbReference>
<keyword evidence="9" id="KW-1185">Reference proteome</keyword>
<dbReference type="Gene3D" id="3.40.220.10">
    <property type="entry name" value="Leucine Aminopeptidase, subunit E, domain 1"/>
    <property type="match status" value="1"/>
</dbReference>
<dbReference type="InterPro" id="IPR043472">
    <property type="entry name" value="Macro_dom-like"/>
</dbReference>
<dbReference type="Proteomes" id="UP001239445">
    <property type="component" value="Unassembled WGS sequence"/>
</dbReference>
<proteinExistence type="inferred from homology"/>
<dbReference type="EC" id="3.1.3.84" evidence="3"/>
<reference evidence="8" key="1">
    <citation type="submission" date="2023-06" db="EMBL/GenBank/DDBJ databases">
        <title>Genome-scale phylogeny and comparative genomics of the fungal order Sordariales.</title>
        <authorList>
            <consortium name="Lawrence Berkeley National Laboratory"/>
            <person name="Hensen N."/>
            <person name="Bonometti L."/>
            <person name="Westerberg I."/>
            <person name="Brannstrom I.O."/>
            <person name="Guillou S."/>
            <person name="Cros-Aarteil S."/>
            <person name="Calhoun S."/>
            <person name="Haridas S."/>
            <person name="Kuo A."/>
            <person name="Mondo S."/>
            <person name="Pangilinan J."/>
            <person name="Riley R."/>
            <person name="Labutti K."/>
            <person name="Andreopoulos B."/>
            <person name="Lipzen A."/>
            <person name="Chen C."/>
            <person name="Yanf M."/>
            <person name="Daum C."/>
            <person name="Ng V."/>
            <person name="Clum A."/>
            <person name="Steindorff A."/>
            <person name="Ohm R."/>
            <person name="Martin F."/>
            <person name="Silar P."/>
            <person name="Natvig D."/>
            <person name="Lalanne C."/>
            <person name="Gautier V."/>
            <person name="Ament-Velasquez S.L."/>
            <person name="Kruys A."/>
            <person name="Hutchinson M.I."/>
            <person name="Powell A.J."/>
            <person name="Barry K."/>
            <person name="Miller A.N."/>
            <person name="Grigoriev I.V."/>
            <person name="Debuchy R."/>
            <person name="Gladieux P."/>
            <person name="Thoren M.H."/>
            <person name="Johannesson H."/>
        </authorList>
    </citation>
    <scope>NUCLEOTIDE SEQUENCE</scope>
    <source>
        <strain evidence="8">PSN4</strain>
    </source>
</reference>
<dbReference type="SMART" id="SM00506">
    <property type="entry name" value="A1pp"/>
    <property type="match status" value="1"/>
</dbReference>
<keyword evidence="5" id="KW-0904">Protein phosphatase</keyword>
<dbReference type="EMBL" id="MU839827">
    <property type="protein sequence ID" value="KAK1761059.1"/>
    <property type="molecule type" value="Genomic_DNA"/>
</dbReference>
<dbReference type="InterPro" id="IPR050892">
    <property type="entry name" value="ADP-ribose_metab_enzymes"/>
</dbReference>
<keyword evidence="5" id="KW-0378">Hydrolase</keyword>
<comment type="function">
    <text evidence="1">Highly specific phosphatase involved in the metabolism of ADP-ribose 1''-phosphate (Appr1p) which is produced as a consequence of tRNA splicing.</text>
</comment>
<dbReference type="GO" id="GO:0140291">
    <property type="term" value="P:peptidyl-glutamate ADP-deribosylation"/>
    <property type="evidence" value="ECO:0007669"/>
    <property type="project" value="TreeGrafter"/>
</dbReference>
<dbReference type="GO" id="GO:0004721">
    <property type="term" value="F:phosphoprotein phosphatase activity"/>
    <property type="evidence" value="ECO:0007669"/>
    <property type="project" value="UniProtKB-KW"/>
</dbReference>
<feature type="domain" description="Macro" evidence="7">
    <location>
        <begin position="6"/>
        <end position="183"/>
    </location>
</feature>